<dbReference type="Proteomes" id="UP000070412">
    <property type="component" value="Unassembled WGS sequence"/>
</dbReference>
<dbReference type="PANTHER" id="PTHR41158:SF2">
    <property type="entry name" value="AGAP010294-PA"/>
    <property type="match status" value="1"/>
</dbReference>
<organism evidence="3 6">
    <name type="scientific">Sarcoptes scabiei</name>
    <name type="common">Itch mite</name>
    <name type="synonym">Acarus scabiei</name>
    <dbReference type="NCBI Taxonomy" id="52283"/>
    <lineage>
        <taxon>Eukaryota</taxon>
        <taxon>Metazoa</taxon>
        <taxon>Ecdysozoa</taxon>
        <taxon>Arthropoda</taxon>
        <taxon>Chelicerata</taxon>
        <taxon>Arachnida</taxon>
        <taxon>Acari</taxon>
        <taxon>Acariformes</taxon>
        <taxon>Sarcoptiformes</taxon>
        <taxon>Astigmata</taxon>
        <taxon>Psoroptidia</taxon>
        <taxon>Sarcoptoidea</taxon>
        <taxon>Sarcoptidae</taxon>
        <taxon>Sarcoptinae</taxon>
        <taxon>Sarcoptes</taxon>
    </lineage>
</organism>
<gene>
    <name evidence="3" type="ORF">QR98_0055590</name>
    <name evidence="2" type="ORF">SSS_7376</name>
</gene>
<reference evidence="5" key="2">
    <citation type="journal article" date="2020" name="PLoS Negl. Trop. Dis.">
        <title>High-quality nuclear genome for Sarcoptes scabiei-A critical resource for a neglected parasite.</title>
        <authorList>
            <person name="Korhonen P.K."/>
            <person name="Gasser R.B."/>
            <person name="Ma G."/>
            <person name="Wang T."/>
            <person name="Stroehlein A.J."/>
            <person name="Young N.D."/>
            <person name="Ang C.S."/>
            <person name="Fernando D.D."/>
            <person name="Lu H.C."/>
            <person name="Taylor S."/>
            <person name="Reynolds S.L."/>
            <person name="Mofiz E."/>
            <person name="Najaraj S.H."/>
            <person name="Gowda H."/>
            <person name="Madugundu A."/>
            <person name="Renuse S."/>
            <person name="Holt D."/>
            <person name="Pandey A."/>
            <person name="Papenfuss A.T."/>
            <person name="Fischer K."/>
        </authorList>
    </citation>
    <scope>NUCLEOTIDE SEQUENCE [LARGE SCALE GENOMIC DNA]</scope>
</reference>
<dbReference type="InterPro" id="IPR006631">
    <property type="entry name" value="DM4_12"/>
</dbReference>
<evidence type="ECO:0000256" key="1">
    <source>
        <dbReference type="SAM" id="SignalP"/>
    </source>
</evidence>
<name>A0A132A826_SARSC</name>
<dbReference type="EnsemblMetazoa" id="SSS_7376s_mrna">
    <property type="protein sequence ID" value="KAF7495167.1"/>
    <property type="gene ID" value="SSS_7376"/>
</dbReference>
<evidence type="ECO:0000313" key="4">
    <source>
        <dbReference type="EnsemblMetazoa" id="KAF7495167.1"/>
    </source>
</evidence>
<reference evidence="4" key="4">
    <citation type="submission" date="2022-06" db="UniProtKB">
        <authorList>
            <consortium name="EnsemblMetazoa"/>
        </authorList>
    </citation>
    <scope>IDENTIFICATION</scope>
</reference>
<dbReference type="OMA" id="YLCEASK"/>
<keyword evidence="5" id="KW-1185">Reference proteome</keyword>
<dbReference type="Proteomes" id="UP000616769">
    <property type="component" value="Unassembled WGS sequence"/>
</dbReference>
<dbReference type="AlphaFoldDB" id="A0A132A826"/>
<protein>
    <recommendedName>
        <fullName evidence="7">Secreted protein</fullName>
    </recommendedName>
</protein>
<dbReference type="VEuPathDB" id="VectorBase:SSCA005394"/>
<evidence type="ECO:0000313" key="5">
    <source>
        <dbReference type="Proteomes" id="UP000070412"/>
    </source>
</evidence>
<feature type="chain" id="PRO_5007287484" description="Secreted protein" evidence="1">
    <location>
        <begin position="23"/>
        <end position="211"/>
    </location>
</feature>
<reference evidence="2" key="3">
    <citation type="submission" date="2020-01" db="EMBL/GenBank/DDBJ databases">
        <authorList>
            <person name="Korhonen P.K.K."/>
            <person name="Guangxu M.G."/>
            <person name="Wang T.W."/>
            <person name="Stroehlein A.J.S."/>
            <person name="Young N.D."/>
            <person name="Ang C.-S.A."/>
            <person name="Fernando D.W.F."/>
            <person name="Lu H.L."/>
            <person name="Taylor S.T."/>
            <person name="Ehtesham M.E.M."/>
            <person name="Najaraj S.H.N."/>
            <person name="Harsha G.H.G."/>
            <person name="Madugundu A.M."/>
            <person name="Renuse S.R."/>
            <person name="Holt D.H."/>
            <person name="Pandey A.P."/>
            <person name="Papenfuss A.P."/>
            <person name="Gasser R.B.G."/>
            <person name="Fischer K.F."/>
        </authorList>
    </citation>
    <scope>NUCLEOTIDE SEQUENCE</scope>
    <source>
        <strain evidence="2">SSS_KF_BRIS2020</strain>
    </source>
</reference>
<evidence type="ECO:0008006" key="7">
    <source>
        <dbReference type="Google" id="ProtNLM"/>
    </source>
</evidence>
<reference evidence="3 6" key="1">
    <citation type="journal article" date="2015" name="Parasit. Vectors">
        <title>Draft genome of the scabies mite.</title>
        <authorList>
            <person name="Rider S.D.Jr."/>
            <person name="Morgan M.S."/>
            <person name="Arlian L.G."/>
        </authorList>
    </citation>
    <scope>NUCLEOTIDE SEQUENCE [LARGE SCALE GENOMIC DNA]</scope>
    <source>
        <strain evidence="3">Arlian Lab</strain>
    </source>
</reference>
<feature type="signal peptide" evidence="1">
    <location>
        <begin position="1"/>
        <end position="22"/>
    </location>
</feature>
<dbReference type="Pfam" id="PF07841">
    <property type="entry name" value="DM4_12"/>
    <property type="match status" value="1"/>
</dbReference>
<dbReference type="EMBL" id="WVUK01000050">
    <property type="protein sequence ID" value="KAF7495167.1"/>
    <property type="molecule type" value="Genomic_DNA"/>
</dbReference>
<proteinExistence type="predicted"/>
<dbReference type="PANTHER" id="PTHR41158">
    <property type="entry name" value="AGAP010294-PA"/>
    <property type="match status" value="1"/>
</dbReference>
<dbReference type="EMBL" id="JXLN01011300">
    <property type="protein sequence ID" value="KPM07077.1"/>
    <property type="molecule type" value="Genomic_DNA"/>
</dbReference>
<sequence length="211" mass="23228">MNQLKLSIILFSIVLSFTFANGSNETVPERISARHAKSFRMEKEKALATNEISSFLSTKNIVKTIVKLVFGNSEESTATSRQVLGMLVKVIDMVKTNLVQRNGRSSSMGSERGLKDSFDDAAVAGISMLKGFIRTFLTSDQQCIQRYVCDAASQASRESRELGYIISKIGGYASSYILDSQKIVPFNKNFEASRIGRSGGDCEKIYSCSDV</sequence>
<dbReference type="OrthoDB" id="7587145at2759"/>
<evidence type="ECO:0000313" key="3">
    <source>
        <dbReference type="EMBL" id="KPM07077.1"/>
    </source>
</evidence>
<keyword evidence="1" id="KW-0732">Signal</keyword>
<evidence type="ECO:0000313" key="6">
    <source>
        <dbReference type="Proteomes" id="UP000616769"/>
    </source>
</evidence>
<evidence type="ECO:0000313" key="2">
    <source>
        <dbReference type="EMBL" id="KAF7495167.1"/>
    </source>
</evidence>
<accession>A0A132A826</accession>